<dbReference type="InterPro" id="IPR043128">
    <property type="entry name" value="Rev_trsase/Diguanyl_cyclase"/>
</dbReference>
<dbReference type="InterPro" id="IPR050356">
    <property type="entry name" value="SulA_CellDiv_inhibitor"/>
</dbReference>
<evidence type="ECO:0000313" key="4">
    <source>
        <dbReference type="EMBL" id="TCO39887.1"/>
    </source>
</evidence>
<dbReference type="Pfam" id="PF00817">
    <property type="entry name" value="IMS"/>
    <property type="match status" value="1"/>
</dbReference>
<evidence type="ECO:0000259" key="3">
    <source>
        <dbReference type="Pfam" id="PF00817"/>
    </source>
</evidence>
<organism evidence="4 5">
    <name type="scientific">Dokdonella fugitiva</name>
    <dbReference type="NCBI Taxonomy" id="328517"/>
    <lineage>
        <taxon>Bacteria</taxon>
        <taxon>Pseudomonadati</taxon>
        <taxon>Pseudomonadota</taxon>
        <taxon>Gammaproteobacteria</taxon>
        <taxon>Lysobacterales</taxon>
        <taxon>Rhodanobacteraceae</taxon>
        <taxon>Dokdonella</taxon>
    </lineage>
</organism>
<dbReference type="OrthoDB" id="5298951at2"/>
<dbReference type="PANTHER" id="PTHR35369:SF2">
    <property type="entry name" value="BLR3025 PROTEIN"/>
    <property type="match status" value="1"/>
</dbReference>
<dbReference type="SUPFAM" id="SSF56672">
    <property type="entry name" value="DNA/RNA polymerases"/>
    <property type="match status" value="1"/>
</dbReference>
<dbReference type="PANTHER" id="PTHR35369">
    <property type="entry name" value="BLR3025 PROTEIN-RELATED"/>
    <property type="match status" value="1"/>
</dbReference>
<proteinExistence type="inferred from homology"/>
<reference evidence="4 5" key="1">
    <citation type="journal article" date="2015" name="Stand. Genomic Sci.">
        <title>Genomic Encyclopedia of Bacterial and Archaeal Type Strains, Phase III: the genomes of soil and plant-associated and newly described type strains.</title>
        <authorList>
            <person name="Whitman W.B."/>
            <person name="Woyke T."/>
            <person name="Klenk H.P."/>
            <person name="Zhou Y."/>
            <person name="Lilburn T.G."/>
            <person name="Beck B.J."/>
            <person name="De Vos P."/>
            <person name="Vandamme P."/>
            <person name="Eisen J.A."/>
            <person name="Garrity G."/>
            <person name="Hugenholtz P."/>
            <person name="Kyrpides N.C."/>
        </authorList>
    </citation>
    <scope>NUCLEOTIDE SEQUENCE [LARGE SCALE GENOMIC DNA]</scope>
    <source>
        <strain evidence="4 5">A3</strain>
    </source>
</reference>
<evidence type="ECO:0000256" key="1">
    <source>
        <dbReference type="ARBA" id="ARBA00010945"/>
    </source>
</evidence>
<feature type="domain" description="UmuC" evidence="3">
    <location>
        <begin position="23"/>
        <end position="149"/>
    </location>
</feature>
<accession>A0A4R2I760</accession>
<evidence type="ECO:0000313" key="5">
    <source>
        <dbReference type="Proteomes" id="UP000294862"/>
    </source>
</evidence>
<dbReference type="AlphaFoldDB" id="A0A4R2I760"/>
<dbReference type="InterPro" id="IPR001126">
    <property type="entry name" value="UmuC"/>
</dbReference>
<keyword evidence="5" id="KW-1185">Reference proteome</keyword>
<dbReference type="CDD" id="cd03468">
    <property type="entry name" value="PolY_like"/>
    <property type="match status" value="1"/>
</dbReference>
<dbReference type="Proteomes" id="UP000294862">
    <property type="component" value="Unassembled WGS sequence"/>
</dbReference>
<comment type="caution">
    <text evidence="4">The sequence shown here is derived from an EMBL/GenBank/DDBJ whole genome shotgun (WGS) entry which is preliminary data.</text>
</comment>
<dbReference type="RefSeq" id="WP_131998302.1">
    <property type="nucleotide sequence ID" value="NZ_JACGXM010000007.1"/>
</dbReference>
<gene>
    <name evidence="4" type="ORF">EV148_10632</name>
</gene>
<keyword evidence="2" id="KW-0227">DNA damage</keyword>
<protein>
    <submittedName>
        <fullName evidence="4">Protein ImuB</fullName>
    </submittedName>
</protein>
<dbReference type="Gene3D" id="3.40.1170.60">
    <property type="match status" value="1"/>
</dbReference>
<dbReference type="Gene3D" id="3.30.70.270">
    <property type="match status" value="1"/>
</dbReference>
<sequence length="476" mass="52742">MFWACLHYPRLALEALHSDVPVDRPHAIVDGPQQRRHVVLANAAAGKAGVRAQQPLASAQLLCPRLAVTPRDESAERHALASLADHAYRYSADVSIAPPDTLFLEVGASLKLFGGWPALERRIRADIDRLGYTCVLAAAPTATAARVFTACRSTIALPALAQLPLALEAAPIVAGGFEAKTIATLYGMGMRTLGDLFRLPRAELARRIGQRALDHLDRMRGLVAETLPRWQPPPRYARRIEFGYGIDSHGALVFPLQRLVREFAQFLAARDGGVQRFILELGHERDALTRIEVGLLAPQRDAASLLELARARLERVELVAPVHALALRADDLPPLCPLHRDLFETNRHEQFDWPALVERLRARLGDAALQGLACVADHRPDRASRFVPLGARPPAPTAAPAARPFWLLQRPLPLRGRPARVLAGPERIESGWWDEHDQRRDYYIIETRDGQRAWAFIATGCAPDRDAPWTLQGWFA</sequence>
<name>A0A4R2I760_9GAMM</name>
<dbReference type="GO" id="GO:0006281">
    <property type="term" value="P:DNA repair"/>
    <property type="evidence" value="ECO:0007669"/>
    <property type="project" value="InterPro"/>
</dbReference>
<dbReference type="EMBL" id="SLWQ01000006">
    <property type="protein sequence ID" value="TCO39887.1"/>
    <property type="molecule type" value="Genomic_DNA"/>
</dbReference>
<dbReference type="InterPro" id="IPR043502">
    <property type="entry name" value="DNA/RNA_pol_sf"/>
</dbReference>
<evidence type="ECO:0000256" key="2">
    <source>
        <dbReference type="ARBA" id="ARBA00022763"/>
    </source>
</evidence>
<comment type="similarity">
    <text evidence="1">Belongs to the DNA polymerase type-Y family.</text>
</comment>